<feature type="transmembrane region" description="Helical" evidence="8">
    <location>
        <begin position="309"/>
        <end position="331"/>
    </location>
</feature>
<evidence type="ECO:0000256" key="4">
    <source>
        <dbReference type="ARBA" id="ARBA00022833"/>
    </source>
</evidence>
<feature type="binding site" evidence="7">
    <location>
        <position position="375"/>
    </location>
    <ligand>
        <name>Zn(2+)</name>
        <dbReference type="ChEBI" id="CHEBI:29105"/>
        <note>catalytic</note>
    </ligand>
</feature>
<keyword evidence="8" id="KW-0812">Transmembrane</keyword>
<feature type="active site" description="Proton donor" evidence="6">
    <location>
        <position position="379"/>
    </location>
</feature>
<dbReference type="Proteomes" id="UP000580839">
    <property type="component" value="Unassembled WGS sequence"/>
</dbReference>
<dbReference type="InterPro" id="IPR032456">
    <property type="entry name" value="Peptidase_M48_N"/>
</dbReference>
<dbReference type="AlphaFoldDB" id="A0A849SH35"/>
<evidence type="ECO:0000256" key="2">
    <source>
        <dbReference type="ARBA" id="ARBA00022723"/>
    </source>
</evidence>
<proteinExistence type="predicted"/>
<evidence type="ECO:0000259" key="10">
    <source>
        <dbReference type="Pfam" id="PF16491"/>
    </source>
</evidence>
<feature type="active site" evidence="6">
    <location>
        <position position="296"/>
    </location>
</feature>
<accession>A0A849SH35</accession>
<evidence type="ECO:0000313" key="11">
    <source>
        <dbReference type="EMBL" id="NOT34692.1"/>
    </source>
</evidence>
<feature type="domain" description="Peptidase M48" evidence="9">
    <location>
        <begin position="228"/>
        <end position="428"/>
    </location>
</feature>
<dbReference type="CDD" id="cd07343">
    <property type="entry name" value="M48A_Zmpste24p_like"/>
    <property type="match status" value="1"/>
</dbReference>
<feature type="domain" description="CAAX prenyl protease 1 N-terminal" evidence="10">
    <location>
        <begin position="69"/>
        <end position="222"/>
    </location>
</feature>
<evidence type="ECO:0000256" key="5">
    <source>
        <dbReference type="ARBA" id="ARBA00023049"/>
    </source>
</evidence>
<protein>
    <submittedName>
        <fullName evidence="11">M48 family metallopeptidase</fullName>
    </submittedName>
</protein>
<keyword evidence="2 7" id="KW-0479">Metal-binding</keyword>
<dbReference type="EMBL" id="JABFRW010000139">
    <property type="protein sequence ID" value="NOT34692.1"/>
    <property type="molecule type" value="Genomic_DNA"/>
</dbReference>
<dbReference type="Pfam" id="PF01435">
    <property type="entry name" value="Peptidase_M48"/>
    <property type="match status" value="1"/>
</dbReference>
<dbReference type="Gene3D" id="3.30.2010.10">
    <property type="entry name" value="Metalloproteases ('zincins'), catalytic domain"/>
    <property type="match status" value="1"/>
</dbReference>
<dbReference type="InterPro" id="IPR027057">
    <property type="entry name" value="CAXX_Prtase_1"/>
</dbReference>
<feature type="binding site" evidence="7">
    <location>
        <position position="299"/>
    </location>
    <ligand>
        <name>Zn(2+)</name>
        <dbReference type="ChEBI" id="CHEBI:29105"/>
        <note>catalytic</note>
    </ligand>
</feature>
<keyword evidence="8" id="KW-1133">Transmembrane helix</keyword>
<dbReference type="GO" id="GO:0046872">
    <property type="term" value="F:metal ion binding"/>
    <property type="evidence" value="ECO:0007669"/>
    <property type="project" value="UniProtKB-KW"/>
</dbReference>
<comment type="caution">
    <text evidence="11">The sequence shown here is derived from an EMBL/GenBank/DDBJ whole genome shotgun (WGS) entry which is preliminary data.</text>
</comment>
<keyword evidence="4 7" id="KW-0862">Zinc</keyword>
<evidence type="ECO:0000313" key="12">
    <source>
        <dbReference type="Proteomes" id="UP000580839"/>
    </source>
</evidence>
<evidence type="ECO:0000256" key="1">
    <source>
        <dbReference type="ARBA" id="ARBA00022670"/>
    </source>
</evidence>
<dbReference type="GO" id="GO:0004222">
    <property type="term" value="F:metalloendopeptidase activity"/>
    <property type="evidence" value="ECO:0007669"/>
    <property type="project" value="InterPro"/>
</dbReference>
<keyword evidence="1" id="KW-0645">Protease</keyword>
<dbReference type="GO" id="GO:0071586">
    <property type="term" value="P:CAAX-box protein processing"/>
    <property type="evidence" value="ECO:0007669"/>
    <property type="project" value="InterPro"/>
</dbReference>
<dbReference type="InterPro" id="IPR001915">
    <property type="entry name" value="Peptidase_M48"/>
</dbReference>
<feature type="transmembrane region" description="Helical" evidence="8">
    <location>
        <begin position="115"/>
        <end position="140"/>
    </location>
</feature>
<feature type="transmembrane region" description="Helical" evidence="8">
    <location>
        <begin position="195"/>
        <end position="216"/>
    </location>
</feature>
<evidence type="ECO:0000256" key="7">
    <source>
        <dbReference type="PIRSR" id="PIRSR627057-2"/>
    </source>
</evidence>
<sequence>MLAASGLAAPVRAQAPFDSVLDRPALADSSARDSIDRDSTTVDSTALAIPSPPRFDPIAQLRAQFVGDTRAYANLRVLMWLIGPLWALAVPLLLLFSGAATAMRDVAHALGTSRWVRVLVMLTLYVVVAGALTLPVTWYVDHALERQFGLTDQSTLEWFVEQLKSTGFQLALFGVVPLLWLLYRTIERSPRRWWLWLGVATAPLMVAGALLEPLVFDPMFNRFEPLGNHGLERRIVRLAERAEIPARRVFVVDKSEQTRKYNAYVNGFGASQRIVLWDTLLRGMSEDEIAFVMAHEIGHYALGHIWKGMAITFAMALLACALLAALCGLALRRWGERWGIRELSDVASLPLLVFAISLCAWVAQPLANVLSRRVEREADAFALELTRDPDAGARTFLALAAQNRSNPEPAPIVRFLLYTHPTAIERVRLTLEYRPWEQGRANLYFHGPDEPSR</sequence>
<evidence type="ECO:0000259" key="9">
    <source>
        <dbReference type="Pfam" id="PF01435"/>
    </source>
</evidence>
<evidence type="ECO:0000256" key="3">
    <source>
        <dbReference type="ARBA" id="ARBA00022801"/>
    </source>
</evidence>
<organism evidence="11 12">
    <name type="scientific">Eiseniibacteriota bacterium</name>
    <dbReference type="NCBI Taxonomy" id="2212470"/>
    <lineage>
        <taxon>Bacteria</taxon>
        <taxon>Candidatus Eiseniibacteriota</taxon>
    </lineage>
</organism>
<feature type="transmembrane region" description="Helical" evidence="8">
    <location>
        <begin position="77"/>
        <end position="103"/>
    </location>
</feature>
<feature type="transmembrane region" description="Helical" evidence="8">
    <location>
        <begin position="166"/>
        <end position="183"/>
    </location>
</feature>
<feature type="binding site" evidence="7">
    <location>
        <position position="295"/>
    </location>
    <ligand>
        <name>Zn(2+)</name>
        <dbReference type="ChEBI" id="CHEBI:29105"/>
        <note>catalytic</note>
    </ligand>
</feature>
<keyword evidence="3" id="KW-0378">Hydrolase</keyword>
<reference evidence="11 12" key="1">
    <citation type="submission" date="2020-04" db="EMBL/GenBank/DDBJ databases">
        <title>Metagenomic profiling of ammonia- and methane-oxidizing microorganisms in a Dutch drinking water treatment plant.</title>
        <authorList>
            <person name="Poghosyan L."/>
            <person name="Leucker S."/>
        </authorList>
    </citation>
    <scope>NUCLEOTIDE SEQUENCE [LARGE SCALE GENOMIC DNA]</scope>
    <source>
        <strain evidence="11">S-RSF-IL-03</strain>
    </source>
</reference>
<name>A0A849SH35_UNCEI</name>
<comment type="cofactor">
    <cofactor evidence="7">
        <name>Zn(2+)</name>
        <dbReference type="ChEBI" id="CHEBI:29105"/>
    </cofactor>
    <text evidence="7">Binds 1 zinc ion per subunit.</text>
</comment>
<dbReference type="PANTHER" id="PTHR10120">
    <property type="entry name" value="CAAX PRENYL PROTEASE 1"/>
    <property type="match status" value="1"/>
</dbReference>
<evidence type="ECO:0000256" key="8">
    <source>
        <dbReference type="SAM" id="Phobius"/>
    </source>
</evidence>
<keyword evidence="5" id="KW-0482">Metalloprotease</keyword>
<dbReference type="Pfam" id="PF16491">
    <property type="entry name" value="Peptidase_M48_N"/>
    <property type="match status" value="1"/>
</dbReference>
<evidence type="ECO:0000256" key="6">
    <source>
        <dbReference type="PIRSR" id="PIRSR627057-1"/>
    </source>
</evidence>
<gene>
    <name evidence="11" type="ORF">HOP12_11055</name>
</gene>
<keyword evidence="8" id="KW-0472">Membrane</keyword>